<evidence type="ECO:0000313" key="1">
    <source>
        <dbReference type="EMBL" id="OGM02224.1"/>
    </source>
</evidence>
<dbReference type="Gene3D" id="3.30.420.140">
    <property type="entry name" value="YqgF/RNase H-like domain"/>
    <property type="match status" value="1"/>
</dbReference>
<evidence type="ECO:0000313" key="2">
    <source>
        <dbReference type="Proteomes" id="UP000178735"/>
    </source>
</evidence>
<organism evidence="1 2">
    <name type="scientific">Candidatus Wallbacteria bacterium GWC2_49_35</name>
    <dbReference type="NCBI Taxonomy" id="1817813"/>
    <lineage>
        <taxon>Bacteria</taxon>
        <taxon>Candidatus Walliibacteriota</taxon>
    </lineage>
</organism>
<dbReference type="InterPro" id="IPR037027">
    <property type="entry name" value="YqgF/RNaseH-like_dom_sf"/>
</dbReference>
<reference evidence="1 2" key="1">
    <citation type="journal article" date="2016" name="Nat. Commun.">
        <title>Thousands of microbial genomes shed light on interconnected biogeochemical processes in an aquifer system.</title>
        <authorList>
            <person name="Anantharaman K."/>
            <person name="Brown C.T."/>
            <person name="Hug L.A."/>
            <person name="Sharon I."/>
            <person name="Castelle C.J."/>
            <person name="Probst A.J."/>
            <person name="Thomas B.C."/>
            <person name="Singh A."/>
            <person name="Wilkins M.J."/>
            <person name="Karaoz U."/>
            <person name="Brodie E.L."/>
            <person name="Williams K.H."/>
            <person name="Hubbard S.S."/>
            <person name="Banfield J.F."/>
        </authorList>
    </citation>
    <scope>NUCLEOTIDE SEQUENCE [LARGE SCALE GENOMIC DNA]</scope>
</reference>
<protein>
    <recommendedName>
        <fullName evidence="3">YqgF/RNase H-like domain-containing protein</fullName>
    </recommendedName>
</protein>
<accession>A0A1F7WHB5</accession>
<dbReference type="SUPFAM" id="SSF53098">
    <property type="entry name" value="Ribonuclease H-like"/>
    <property type="match status" value="1"/>
</dbReference>
<gene>
    <name evidence="1" type="ORF">A2008_08995</name>
</gene>
<dbReference type="AlphaFoldDB" id="A0A1F7WHB5"/>
<dbReference type="EMBL" id="MGFH01000213">
    <property type="protein sequence ID" value="OGM02224.1"/>
    <property type="molecule type" value="Genomic_DNA"/>
</dbReference>
<evidence type="ECO:0008006" key="3">
    <source>
        <dbReference type="Google" id="ProtNLM"/>
    </source>
</evidence>
<dbReference type="Proteomes" id="UP000178735">
    <property type="component" value="Unassembled WGS sequence"/>
</dbReference>
<comment type="caution">
    <text evidence="1">The sequence shown here is derived from an EMBL/GenBank/DDBJ whole genome shotgun (WGS) entry which is preliminary data.</text>
</comment>
<dbReference type="InterPro" id="IPR012337">
    <property type="entry name" value="RNaseH-like_sf"/>
</dbReference>
<proteinExistence type="predicted"/>
<sequence>MNILSIDPGKCKFGAAVVNDAGRILCRRIERVRASGDGGRAGVFDLIYAPLAEIIDETADAYGIELITLGDSTASREYMSAIVMILRKNERFSRVVLEIVDESHTTEAARALFHKHNPPFFLLRWLPYSMIPVFREVDDFAAVAIALKYLKNKDI</sequence>
<dbReference type="STRING" id="1817813.A2008_08995"/>
<dbReference type="GO" id="GO:0006139">
    <property type="term" value="P:nucleobase-containing compound metabolic process"/>
    <property type="evidence" value="ECO:0007669"/>
    <property type="project" value="InterPro"/>
</dbReference>
<name>A0A1F7WHB5_9BACT</name>